<keyword evidence="3" id="KW-1185">Reference proteome</keyword>
<name>A0ABP7EEB3_9MICO</name>
<dbReference type="Gene3D" id="3.30.950.30">
    <property type="entry name" value="Schlafen, AAA domain"/>
    <property type="match status" value="1"/>
</dbReference>
<feature type="domain" description="Schlafen AlbA-2" evidence="1">
    <location>
        <begin position="32"/>
        <end position="153"/>
    </location>
</feature>
<dbReference type="EMBL" id="BAABDC010000008">
    <property type="protein sequence ID" value="GAA3717303.1"/>
    <property type="molecule type" value="Genomic_DNA"/>
</dbReference>
<reference evidence="3" key="1">
    <citation type="journal article" date="2019" name="Int. J. Syst. Evol. Microbiol.">
        <title>The Global Catalogue of Microorganisms (GCM) 10K type strain sequencing project: providing services to taxonomists for standard genome sequencing and annotation.</title>
        <authorList>
            <consortium name="The Broad Institute Genomics Platform"/>
            <consortium name="The Broad Institute Genome Sequencing Center for Infectious Disease"/>
            <person name="Wu L."/>
            <person name="Ma J."/>
        </authorList>
    </citation>
    <scope>NUCLEOTIDE SEQUENCE [LARGE SCALE GENOMIC DNA]</scope>
    <source>
        <strain evidence="3">JCM 17125</strain>
    </source>
</reference>
<comment type="caution">
    <text evidence="2">The sequence shown here is derived from an EMBL/GenBank/DDBJ whole genome shotgun (WGS) entry which is preliminary data.</text>
</comment>
<dbReference type="RefSeq" id="WP_344950231.1">
    <property type="nucleotide sequence ID" value="NZ_BAABDC010000008.1"/>
</dbReference>
<evidence type="ECO:0000313" key="2">
    <source>
        <dbReference type="EMBL" id="GAA3717303.1"/>
    </source>
</evidence>
<dbReference type="InterPro" id="IPR007421">
    <property type="entry name" value="Schlafen_AlbA_2_dom"/>
</dbReference>
<evidence type="ECO:0000313" key="3">
    <source>
        <dbReference type="Proteomes" id="UP001501468"/>
    </source>
</evidence>
<sequence>MLFTPIHRALGLAPSPLTDEIVEAAVAAGVAETQDLDWKKQLPPEQNLHQTDFPKDVAAMANSGGGVIVFGVTESSKKAEGRHDVGELSERHEKTLRAVAVSAISPPVFGLDIVRLGIDPRAVAVIVPAGVDGPHLIYRNDYFGAPIRVDADTHWMRERELEAAYSARLEERGRAGGQLDELYQEVLDSRGVAAASFPWMVCVARPRMAAQLRRRLIGEQVEGMWSVANSVLAYADPRFPTPTAGIDTFNPRAGLRRLIFRPNAPQQPWTEAWLALHDSGAVTLAGVVTDRPVQGDDGVDIAYERVRAVNVEAFVAEFMALVKASGQHHQLDEFDVQLGIEWASGKQLLLETVDSMNYTFSGTSVPLARYSKVPATVSTQASSELYHHAVHNLALDAVNQGGIARLRMIHSPPPL</sequence>
<dbReference type="InterPro" id="IPR038461">
    <property type="entry name" value="Schlafen_AlbA_2_dom_sf"/>
</dbReference>
<accession>A0ABP7EEB3</accession>
<organism evidence="2 3">
    <name type="scientific">Terrabacter ginsenosidimutans</name>
    <dbReference type="NCBI Taxonomy" id="490575"/>
    <lineage>
        <taxon>Bacteria</taxon>
        <taxon>Bacillati</taxon>
        <taxon>Actinomycetota</taxon>
        <taxon>Actinomycetes</taxon>
        <taxon>Micrococcales</taxon>
        <taxon>Intrasporangiaceae</taxon>
        <taxon>Terrabacter</taxon>
    </lineage>
</organism>
<dbReference type="Proteomes" id="UP001501468">
    <property type="component" value="Unassembled WGS sequence"/>
</dbReference>
<dbReference type="Pfam" id="PF04326">
    <property type="entry name" value="SLFN_AlbA_2"/>
    <property type="match status" value="1"/>
</dbReference>
<protein>
    <recommendedName>
        <fullName evidence="1">Schlafen AlbA-2 domain-containing protein</fullName>
    </recommendedName>
</protein>
<gene>
    <name evidence="2" type="ORF">GCM10022399_37400</name>
</gene>
<proteinExistence type="predicted"/>
<evidence type="ECO:0000259" key="1">
    <source>
        <dbReference type="Pfam" id="PF04326"/>
    </source>
</evidence>